<organism evidence="2 3">
    <name type="scientific">Guyanagaster necrorhizus</name>
    <dbReference type="NCBI Taxonomy" id="856835"/>
    <lineage>
        <taxon>Eukaryota</taxon>
        <taxon>Fungi</taxon>
        <taxon>Dikarya</taxon>
        <taxon>Basidiomycota</taxon>
        <taxon>Agaricomycotina</taxon>
        <taxon>Agaricomycetes</taxon>
        <taxon>Agaricomycetidae</taxon>
        <taxon>Agaricales</taxon>
        <taxon>Marasmiineae</taxon>
        <taxon>Physalacriaceae</taxon>
        <taxon>Guyanagaster</taxon>
    </lineage>
</organism>
<keyword evidence="1" id="KW-1133">Transmembrane helix</keyword>
<sequence>MVNMNEFLTSTWRTVCGLLAQVSPLNDTSLFLFIPPPPRRRWGVSDRHPVLDAARQYRLKPRVLFRVHWGSFSSLPPPTLYISSFRLSMWMAVHNTKWSRRVVAILLLLLLLGSAIG</sequence>
<dbReference type="Proteomes" id="UP000812287">
    <property type="component" value="Unassembled WGS sequence"/>
</dbReference>
<dbReference type="AlphaFoldDB" id="A0A9P7VG54"/>
<name>A0A9P7VG54_9AGAR</name>
<protein>
    <submittedName>
        <fullName evidence="2">Uncharacterized protein</fullName>
    </submittedName>
</protein>
<dbReference type="GeneID" id="66104035"/>
<accession>A0A9P7VG54</accession>
<keyword evidence="3" id="KW-1185">Reference proteome</keyword>
<keyword evidence="1" id="KW-0812">Transmembrane</keyword>
<evidence type="ECO:0000313" key="2">
    <source>
        <dbReference type="EMBL" id="KAG7440079.1"/>
    </source>
</evidence>
<dbReference type="RefSeq" id="XP_043033579.1">
    <property type="nucleotide sequence ID" value="XM_043181739.1"/>
</dbReference>
<dbReference type="EMBL" id="MU250577">
    <property type="protein sequence ID" value="KAG7440079.1"/>
    <property type="molecule type" value="Genomic_DNA"/>
</dbReference>
<evidence type="ECO:0000256" key="1">
    <source>
        <dbReference type="SAM" id="Phobius"/>
    </source>
</evidence>
<reference evidence="2" key="1">
    <citation type="submission" date="2020-11" db="EMBL/GenBank/DDBJ databases">
        <title>Adaptations for nitrogen fixation in a non-lichenized fungal sporocarp promotes dispersal by wood-feeding termites.</title>
        <authorList>
            <consortium name="DOE Joint Genome Institute"/>
            <person name="Koch R.A."/>
            <person name="Yoon G."/>
            <person name="Arayal U."/>
            <person name="Lail K."/>
            <person name="Amirebrahimi M."/>
            <person name="Labutti K."/>
            <person name="Lipzen A."/>
            <person name="Riley R."/>
            <person name="Barry K."/>
            <person name="Henrissat B."/>
            <person name="Grigoriev I.V."/>
            <person name="Herr J.R."/>
            <person name="Aime M.C."/>
        </authorList>
    </citation>
    <scope>NUCLEOTIDE SEQUENCE</scope>
    <source>
        <strain evidence="2">MCA 3950</strain>
    </source>
</reference>
<keyword evidence="1" id="KW-0472">Membrane</keyword>
<feature type="transmembrane region" description="Helical" evidence="1">
    <location>
        <begin position="98"/>
        <end position="116"/>
    </location>
</feature>
<proteinExistence type="predicted"/>
<gene>
    <name evidence="2" type="ORF">BT62DRAFT_643527</name>
</gene>
<comment type="caution">
    <text evidence="2">The sequence shown here is derived from an EMBL/GenBank/DDBJ whole genome shotgun (WGS) entry which is preliminary data.</text>
</comment>
<evidence type="ECO:0000313" key="3">
    <source>
        <dbReference type="Proteomes" id="UP000812287"/>
    </source>
</evidence>